<accession>D4H504</accession>
<dbReference type="NCBIfam" id="TIGR01178">
    <property type="entry name" value="ade"/>
    <property type="match status" value="1"/>
</dbReference>
<dbReference type="InterPro" id="IPR026912">
    <property type="entry name" value="Adenine_deam_C"/>
</dbReference>
<dbReference type="PaxDb" id="522772-Dacet_2602"/>
<dbReference type="PANTHER" id="PTHR11113">
    <property type="entry name" value="N-ACETYLGLUCOSAMINE-6-PHOSPHATE DEACETYLASE"/>
    <property type="match status" value="1"/>
</dbReference>
<dbReference type="AlphaFoldDB" id="D4H504"/>
<dbReference type="SUPFAM" id="SSF51338">
    <property type="entry name" value="Composite domain of metallo-dependent hydrolases"/>
    <property type="match status" value="1"/>
</dbReference>
<dbReference type="EC" id="3.5.4.2" evidence="2 6"/>
<dbReference type="GO" id="GO:0006146">
    <property type="term" value="P:adenine catabolic process"/>
    <property type="evidence" value="ECO:0007669"/>
    <property type="project" value="InterPro"/>
</dbReference>
<evidence type="ECO:0000256" key="2">
    <source>
        <dbReference type="ARBA" id="ARBA00012782"/>
    </source>
</evidence>
<dbReference type="InParanoid" id="D4H504"/>
<feature type="domain" description="Amidohydrolase-related" evidence="7">
    <location>
        <begin position="40"/>
        <end position="320"/>
    </location>
</feature>
<gene>
    <name evidence="6" type="primary">ade</name>
    <name evidence="9" type="ordered locus">Dacet_2602</name>
</gene>
<dbReference type="EMBL" id="CP001968">
    <property type="protein sequence ID" value="ADD69360.1"/>
    <property type="molecule type" value="Genomic_DNA"/>
</dbReference>
<keyword evidence="10" id="KW-1185">Reference proteome</keyword>
<dbReference type="STRING" id="522772.Dacet_2602"/>
<feature type="domain" description="Adenine deaminase C-terminal" evidence="8">
    <location>
        <begin position="376"/>
        <end position="523"/>
    </location>
</feature>
<keyword evidence="4 6" id="KW-0464">Manganese</keyword>
<evidence type="ECO:0000313" key="10">
    <source>
        <dbReference type="Proteomes" id="UP000002012"/>
    </source>
</evidence>
<dbReference type="eggNOG" id="COG1001">
    <property type="taxonomic scope" value="Bacteria"/>
</dbReference>
<name>D4H504_DENA2</name>
<protein>
    <recommendedName>
        <fullName evidence="2 6">Adenine deaminase</fullName>
        <shortName evidence="6">Adenase</shortName>
        <shortName evidence="6">Adenine aminase</shortName>
        <ecNumber evidence="2 6">3.5.4.2</ecNumber>
    </recommendedName>
</protein>
<dbReference type="Proteomes" id="UP000002012">
    <property type="component" value="Chromosome"/>
</dbReference>
<sequence length="526" mass="57172">MQISGNIVDVKNKETYSGTITFDNGIITEITKERRRYKNYILPPFIDSHVHVESSMLVPTEFARLASVHGTGASVSDPHEICNVLGADGVRFMVENGEETPFRFYFGAPSCVPATPFETAGGEITVGDIRELFKDDRIKYLSEMMNVPGVLGDSETIKEKIKAALDAGRVVDGHAPMLSGADLVRYIAAGITTDHEAVSYAEGEEKISHGMKIQVREGSAAKNFAELSPLMWKYSKMCMLCSDDIHPDDLVEGHINLLVKKAISLGVDPMNVLTSACLTPVEHYGLDCGLLRVGDSADMILVDSLDENMNVLETYIKGTLCAKDGKPLLNSVQTEPVNRFDASAKQASDFASDEKSMADVITVTDGRLITGRIRAVPADNDDILKITVVNRYKDKAPAVGYIKNFGLQRGAIASSVAHDSHNIICVGCDDKSIAEAVNIIISNKGGLAVVDGADRMELPLPVAGLMTDTDGYETAETYRKLDSKVKDMGTKLRAPFMTLSFMALLVIPALKISDKGVFDVERFSFL</sequence>
<dbReference type="GO" id="GO:0000034">
    <property type="term" value="F:adenine deaminase activity"/>
    <property type="evidence" value="ECO:0007669"/>
    <property type="project" value="UniProtKB-UniRule"/>
</dbReference>
<comment type="similarity">
    <text evidence="1 6">Belongs to the metallo-dependent hydrolases superfamily. Adenine deaminase family.</text>
</comment>
<evidence type="ECO:0000256" key="5">
    <source>
        <dbReference type="ARBA" id="ARBA00047720"/>
    </source>
</evidence>
<organism evidence="9 10">
    <name type="scientific">Denitrovibrio acetiphilus (strain DSM 12809 / NBRC 114555 / N2460)</name>
    <dbReference type="NCBI Taxonomy" id="522772"/>
    <lineage>
        <taxon>Bacteria</taxon>
        <taxon>Pseudomonadati</taxon>
        <taxon>Deferribacterota</taxon>
        <taxon>Deferribacteres</taxon>
        <taxon>Deferribacterales</taxon>
        <taxon>Geovibrionaceae</taxon>
        <taxon>Denitrovibrio</taxon>
    </lineage>
</organism>
<dbReference type="InterPro" id="IPR006679">
    <property type="entry name" value="Adenine_deam"/>
</dbReference>
<dbReference type="InterPro" id="IPR006680">
    <property type="entry name" value="Amidohydro-rel"/>
</dbReference>
<evidence type="ECO:0000259" key="7">
    <source>
        <dbReference type="Pfam" id="PF01979"/>
    </source>
</evidence>
<reference evidence="9 10" key="1">
    <citation type="journal article" date="2010" name="Stand. Genomic Sci.">
        <title>Complete genome sequence of Denitrovibrio acetiphilus type strain (N2460).</title>
        <authorList>
            <person name="Kiss H."/>
            <person name="Lang E."/>
            <person name="Lapidus A."/>
            <person name="Copeland A."/>
            <person name="Nolan M."/>
            <person name="Glavina Del Rio T."/>
            <person name="Chen F."/>
            <person name="Lucas S."/>
            <person name="Tice H."/>
            <person name="Cheng J.F."/>
            <person name="Han C."/>
            <person name="Goodwin L."/>
            <person name="Pitluck S."/>
            <person name="Liolios K."/>
            <person name="Pati A."/>
            <person name="Ivanova N."/>
            <person name="Mavromatis K."/>
            <person name="Chen A."/>
            <person name="Palaniappan K."/>
            <person name="Land M."/>
            <person name="Hauser L."/>
            <person name="Chang Y.J."/>
            <person name="Jeffries C.D."/>
            <person name="Detter J.C."/>
            <person name="Brettin T."/>
            <person name="Spring S."/>
            <person name="Rohde M."/>
            <person name="Goker M."/>
            <person name="Woyke T."/>
            <person name="Bristow J."/>
            <person name="Eisen J.A."/>
            <person name="Markowitz V."/>
            <person name="Hugenholtz P."/>
            <person name="Kyrpides N.C."/>
            <person name="Klenk H.P."/>
        </authorList>
    </citation>
    <scope>NUCLEOTIDE SEQUENCE [LARGE SCALE GENOMIC DNA]</scope>
    <source>
        <strain evidence="10">DSM 12809 / NBRC 114555 / N2460</strain>
    </source>
</reference>
<dbReference type="Pfam" id="PF13382">
    <property type="entry name" value="Adenine_deam_C"/>
    <property type="match status" value="1"/>
</dbReference>
<evidence type="ECO:0000256" key="3">
    <source>
        <dbReference type="ARBA" id="ARBA00022801"/>
    </source>
</evidence>
<dbReference type="InterPro" id="IPR011059">
    <property type="entry name" value="Metal-dep_hydrolase_composite"/>
</dbReference>
<dbReference type="CDD" id="cd01295">
    <property type="entry name" value="AdeC"/>
    <property type="match status" value="1"/>
</dbReference>
<evidence type="ECO:0000256" key="1">
    <source>
        <dbReference type="ARBA" id="ARBA00006773"/>
    </source>
</evidence>
<dbReference type="Gene3D" id="3.20.20.140">
    <property type="entry name" value="Metal-dependent hydrolases"/>
    <property type="match status" value="1"/>
</dbReference>
<evidence type="ECO:0000256" key="4">
    <source>
        <dbReference type="ARBA" id="ARBA00023211"/>
    </source>
</evidence>
<dbReference type="Pfam" id="PF01979">
    <property type="entry name" value="Amidohydro_1"/>
    <property type="match status" value="1"/>
</dbReference>
<dbReference type="KEGG" id="dap:Dacet_2602"/>
<dbReference type="HOGENOM" id="CLU_027935_0_0_0"/>
<dbReference type="PANTHER" id="PTHR11113:SF2">
    <property type="entry name" value="ADENINE DEAMINASE"/>
    <property type="match status" value="1"/>
</dbReference>
<comment type="cofactor">
    <cofactor evidence="6">
        <name>Mn(2+)</name>
        <dbReference type="ChEBI" id="CHEBI:29035"/>
    </cofactor>
</comment>
<dbReference type="FunCoup" id="D4H504">
    <property type="interactions" value="103"/>
</dbReference>
<comment type="catalytic activity">
    <reaction evidence="5 6">
        <text>adenine + H2O + H(+) = hypoxanthine + NH4(+)</text>
        <dbReference type="Rhea" id="RHEA:23688"/>
        <dbReference type="ChEBI" id="CHEBI:15377"/>
        <dbReference type="ChEBI" id="CHEBI:15378"/>
        <dbReference type="ChEBI" id="CHEBI:16708"/>
        <dbReference type="ChEBI" id="CHEBI:17368"/>
        <dbReference type="ChEBI" id="CHEBI:28938"/>
        <dbReference type="EC" id="3.5.4.2"/>
    </reaction>
</comment>
<evidence type="ECO:0000313" key="9">
    <source>
        <dbReference type="EMBL" id="ADD69360.1"/>
    </source>
</evidence>
<dbReference type="RefSeq" id="WP_013011857.1">
    <property type="nucleotide sequence ID" value="NC_013943.1"/>
</dbReference>
<evidence type="ECO:0000256" key="6">
    <source>
        <dbReference type="HAMAP-Rule" id="MF_01518"/>
    </source>
</evidence>
<dbReference type="OrthoDB" id="9775607at2"/>
<dbReference type="HAMAP" id="MF_01518">
    <property type="entry name" value="Adenine_deamin"/>
    <property type="match status" value="1"/>
</dbReference>
<evidence type="ECO:0000259" key="8">
    <source>
        <dbReference type="Pfam" id="PF13382"/>
    </source>
</evidence>
<proteinExistence type="inferred from homology"/>
<keyword evidence="3 6" id="KW-0378">Hydrolase</keyword>
<dbReference type="SUPFAM" id="SSF51556">
    <property type="entry name" value="Metallo-dependent hydrolases"/>
    <property type="match status" value="1"/>
</dbReference>
<dbReference type="InterPro" id="IPR032466">
    <property type="entry name" value="Metal_Hydrolase"/>
</dbReference>